<evidence type="ECO:0000313" key="3">
    <source>
        <dbReference type="Proteomes" id="UP000076502"/>
    </source>
</evidence>
<evidence type="ECO:0000313" key="2">
    <source>
        <dbReference type="EMBL" id="KZC04697.1"/>
    </source>
</evidence>
<feature type="compositionally biased region" description="Polar residues" evidence="1">
    <location>
        <begin position="160"/>
        <end position="171"/>
    </location>
</feature>
<accession>A0A154NYJ8</accession>
<feature type="compositionally biased region" description="Low complexity" evidence="1">
    <location>
        <begin position="179"/>
        <end position="194"/>
    </location>
</feature>
<reference evidence="2 3" key="1">
    <citation type="submission" date="2015-07" db="EMBL/GenBank/DDBJ databases">
        <title>The genome of Dufourea novaeangliae.</title>
        <authorList>
            <person name="Pan H."/>
            <person name="Kapheim K."/>
        </authorList>
    </citation>
    <scope>NUCLEOTIDE SEQUENCE [LARGE SCALE GENOMIC DNA]</scope>
    <source>
        <strain evidence="2">0120121106</strain>
        <tissue evidence="2">Whole body</tissue>
    </source>
</reference>
<name>A0A154NYJ8_DUFNO</name>
<keyword evidence="3" id="KW-1185">Reference proteome</keyword>
<dbReference type="EMBL" id="KQ434783">
    <property type="protein sequence ID" value="KZC04697.1"/>
    <property type="molecule type" value="Genomic_DNA"/>
</dbReference>
<evidence type="ECO:0000256" key="1">
    <source>
        <dbReference type="SAM" id="MobiDB-lite"/>
    </source>
</evidence>
<protein>
    <submittedName>
        <fullName evidence="2">Uncharacterized protein</fullName>
    </submittedName>
</protein>
<organism evidence="2 3">
    <name type="scientific">Dufourea novaeangliae</name>
    <name type="common">Sweat bee</name>
    <dbReference type="NCBI Taxonomy" id="178035"/>
    <lineage>
        <taxon>Eukaryota</taxon>
        <taxon>Metazoa</taxon>
        <taxon>Ecdysozoa</taxon>
        <taxon>Arthropoda</taxon>
        <taxon>Hexapoda</taxon>
        <taxon>Insecta</taxon>
        <taxon>Pterygota</taxon>
        <taxon>Neoptera</taxon>
        <taxon>Endopterygota</taxon>
        <taxon>Hymenoptera</taxon>
        <taxon>Apocrita</taxon>
        <taxon>Aculeata</taxon>
        <taxon>Apoidea</taxon>
        <taxon>Anthophila</taxon>
        <taxon>Halictidae</taxon>
        <taxon>Rophitinae</taxon>
        <taxon>Dufourea</taxon>
    </lineage>
</organism>
<dbReference type="AlphaFoldDB" id="A0A154NYJ8"/>
<dbReference type="Proteomes" id="UP000076502">
    <property type="component" value="Unassembled WGS sequence"/>
</dbReference>
<feature type="compositionally biased region" description="Polar residues" evidence="1">
    <location>
        <begin position="130"/>
        <end position="140"/>
    </location>
</feature>
<proteinExistence type="predicted"/>
<sequence length="194" mass="22131">MERMFKGCLGARGEQQARLVKAFIAVVYFYVRPSLLLPTLICVERASAAPCFQLPEIHSNYNNIYLDEPNPKQFLRYLLPQRRRVDERRRKGSEDTTWSGNQDCLLRIKVNRIELDVPWRSETIVLQLNTSQPRRTPDQQVSRKHQSEDQSDSQLGVVINRSTMTISCSASSKEKVERTSTPGHSHGSSSPSQG</sequence>
<gene>
    <name evidence="2" type="ORF">WN55_09496</name>
</gene>
<feature type="region of interest" description="Disordered" evidence="1">
    <location>
        <begin position="130"/>
        <end position="194"/>
    </location>
</feature>